<keyword evidence="6 7" id="KW-0472">Membrane</keyword>
<evidence type="ECO:0000256" key="1">
    <source>
        <dbReference type="ARBA" id="ARBA00022448"/>
    </source>
</evidence>
<evidence type="ECO:0000256" key="5">
    <source>
        <dbReference type="ARBA" id="ARBA00022982"/>
    </source>
</evidence>
<keyword evidence="4 6" id="KW-0288">FMN</keyword>
<dbReference type="AlphaFoldDB" id="A0A3P7RSG3"/>
<feature type="modified residue" description="FMN phosphoryl threonine" evidence="6">
    <location>
        <position position="170"/>
    </location>
</feature>
<organism evidence="9 10">
    <name type="scientific">Petrocella atlantisensis</name>
    <dbReference type="NCBI Taxonomy" id="2173034"/>
    <lineage>
        <taxon>Bacteria</taxon>
        <taxon>Bacillati</taxon>
        <taxon>Bacillota</taxon>
        <taxon>Clostridia</taxon>
        <taxon>Lachnospirales</taxon>
        <taxon>Vallitaleaceae</taxon>
        <taxon>Petrocella</taxon>
    </lineage>
</organism>
<dbReference type="GO" id="GO:0005886">
    <property type="term" value="C:plasma membrane"/>
    <property type="evidence" value="ECO:0007669"/>
    <property type="project" value="UniProtKB-SubCell"/>
</dbReference>
<keyword evidence="5 6" id="KW-0249">Electron transport</keyword>
<comment type="subunit">
    <text evidence="6">The complex is composed of six subunits: RnfA, RnfB, RnfC, RnfD, RnfE and RnfG.</text>
</comment>
<keyword evidence="1 6" id="KW-0813">Transport</keyword>
<accession>A0A3P7RSG3</accession>
<comment type="cofactor">
    <cofactor evidence="6">
        <name>FMN</name>
        <dbReference type="ChEBI" id="CHEBI:58210"/>
    </cofactor>
</comment>
<dbReference type="EC" id="7.-.-.-" evidence="6"/>
<dbReference type="GO" id="GO:0022900">
    <property type="term" value="P:electron transport chain"/>
    <property type="evidence" value="ECO:0007669"/>
    <property type="project" value="UniProtKB-UniRule"/>
</dbReference>
<reference evidence="9 10" key="1">
    <citation type="submission" date="2018-09" db="EMBL/GenBank/DDBJ databases">
        <authorList>
            <person name="Postec A."/>
        </authorList>
    </citation>
    <scope>NUCLEOTIDE SEQUENCE [LARGE SCALE GENOMIC DNA]</scope>
    <source>
        <strain evidence="9">70B-A</strain>
    </source>
</reference>
<keyword evidence="6 7" id="KW-1133">Transmembrane helix</keyword>
<feature type="transmembrane region" description="Helical" evidence="7">
    <location>
        <begin position="12"/>
        <end position="30"/>
    </location>
</feature>
<dbReference type="GO" id="GO:0016491">
    <property type="term" value="F:oxidoreductase activity"/>
    <property type="evidence" value="ECO:0007669"/>
    <property type="project" value="UniProtKB-KW"/>
</dbReference>
<proteinExistence type="inferred from homology"/>
<evidence type="ECO:0000256" key="6">
    <source>
        <dbReference type="HAMAP-Rule" id="MF_00479"/>
    </source>
</evidence>
<dbReference type="InterPro" id="IPR007329">
    <property type="entry name" value="FMN-bd"/>
</dbReference>
<dbReference type="Proteomes" id="UP000279029">
    <property type="component" value="Chromosome"/>
</dbReference>
<protein>
    <recommendedName>
        <fullName evidence="6">Ion-translocating oxidoreductase complex subunit G</fullName>
        <ecNumber evidence="6">7.-.-.-</ecNumber>
    </recommendedName>
    <alternativeName>
        <fullName evidence="6">Rnf electron transport complex subunit G</fullName>
    </alternativeName>
</protein>
<name>A0A3P7RSG3_9FIRM</name>
<dbReference type="GO" id="GO:0009055">
    <property type="term" value="F:electron transfer activity"/>
    <property type="evidence" value="ECO:0007669"/>
    <property type="project" value="InterPro"/>
</dbReference>
<evidence type="ECO:0000256" key="2">
    <source>
        <dbReference type="ARBA" id="ARBA00022553"/>
    </source>
</evidence>
<sequence>MAKQTDNIIKNAMILFMITVIAGTLLGLTYEVTKEPIRIQQEKLKNNALKAVVIGASDFVLVDLEEEAKEQGIQNLYEATKDGAVVGYAFEMTATEGYGGDIALMVGIGIDDQILGIDVIKHNETPGLGAKITEQPFKSEFEGQPTAPLAVIKGAATGNPGEIASISGATITSASVTNAVNVATQYYTDNMAGVK</sequence>
<keyword evidence="2 6" id="KW-0597">Phosphoprotein</keyword>
<evidence type="ECO:0000313" key="10">
    <source>
        <dbReference type="Proteomes" id="UP000279029"/>
    </source>
</evidence>
<dbReference type="InterPro" id="IPR010209">
    <property type="entry name" value="Ion_transpt_RnfG/RsxG"/>
</dbReference>
<gene>
    <name evidence="6 9" type="primary">rnfG</name>
    <name evidence="9" type="ORF">PATL70BA_0112</name>
</gene>
<keyword evidence="6" id="KW-1003">Cell membrane</keyword>
<feature type="domain" description="FMN-binding" evidence="8">
    <location>
        <begin position="97"/>
        <end position="187"/>
    </location>
</feature>
<comment type="subcellular location">
    <subcellularLocation>
        <location evidence="6">Cell membrane</location>
        <topology evidence="6">Single-pass membrane protein</topology>
    </subcellularLocation>
</comment>
<keyword evidence="10" id="KW-1185">Reference proteome</keyword>
<dbReference type="SMART" id="SM00900">
    <property type="entry name" value="FMN_bind"/>
    <property type="match status" value="1"/>
</dbReference>
<dbReference type="PANTHER" id="PTHR36118">
    <property type="entry name" value="ION-TRANSLOCATING OXIDOREDUCTASE COMPLEX SUBUNIT G"/>
    <property type="match status" value="1"/>
</dbReference>
<dbReference type="GO" id="GO:0010181">
    <property type="term" value="F:FMN binding"/>
    <property type="evidence" value="ECO:0007669"/>
    <property type="project" value="InterPro"/>
</dbReference>
<dbReference type="Pfam" id="PF04205">
    <property type="entry name" value="FMN_bind"/>
    <property type="match status" value="1"/>
</dbReference>
<dbReference type="EMBL" id="LR130778">
    <property type="protein sequence ID" value="VDN45952.1"/>
    <property type="molecule type" value="Genomic_DNA"/>
</dbReference>
<evidence type="ECO:0000256" key="3">
    <source>
        <dbReference type="ARBA" id="ARBA00022630"/>
    </source>
</evidence>
<dbReference type="NCBIfam" id="TIGR01947">
    <property type="entry name" value="rnfG"/>
    <property type="match status" value="1"/>
</dbReference>
<dbReference type="PIRSF" id="PIRSF006091">
    <property type="entry name" value="E_trnsport_RnfG"/>
    <property type="match status" value="1"/>
</dbReference>
<comment type="similarity">
    <text evidence="6">Belongs to the RnfG family.</text>
</comment>
<dbReference type="OrthoDB" id="9787579at2"/>
<keyword evidence="9" id="KW-0560">Oxidoreductase</keyword>
<evidence type="ECO:0000313" key="9">
    <source>
        <dbReference type="EMBL" id="VDN45952.1"/>
    </source>
</evidence>
<evidence type="ECO:0000256" key="4">
    <source>
        <dbReference type="ARBA" id="ARBA00022643"/>
    </source>
</evidence>
<dbReference type="HAMAP" id="MF_00479">
    <property type="entry name" value="RsxG_RnfG"/>
    <property type="match status" value="1"/>
</dbReference>
<keyword evidence="3 6" id="KW-0285">Flavoprotein</keyword>
<comment type="function">
    <text evidence="6">Part of a membrane-bound complex that couples electron transfer with translocation of ions across the membrane.</text>
</comment>
<dbReference type="RefSeq" id="WP_125135538.1">
    <property type="nucleotide sequence ID" value="NZ_LR130778.1"/>
</dbReference>
<evidence type="ECO:0000259" key="8">
    <source>
        <dbReference type="SMART" id="SM00900"/>
    </source>
</evidence>
<keyword evidence="6" id="KW-1278">Translocase</keyword>
<dbReference type="PANTHER" id="PTHR36118:SF1">
    <property type="entry name" value="ION-TRANSLOCATING OXIDOREDUCTASE COMPLEX SUBUNIT G"/>
    <property type="match status" value="1"/>
</dbReference>
<keyword evidence="6 7" id="KW-0812">Transmembrane</keyword>
<dbReference type="KEGG" id="cbar:PATL70BA_0112"/>
<evidence type="ECO:0000256" key="7">
    <source>
        <dbReference type="SAM" id="Phobius"/>
    </source>
</evidence>